<organism evidence="1 2">
    <name type="scientific">Xenorhabdus littoralis</name>
    <dbReference type="NCBI Taxonomy" id="2582835"/>
    <lineage>
        <taxon>Bacteria</taxon>
        <taxon>Pseudomonadati</taxon>
        <taxon>Pseudomonadota</taxon>
        <taxon>Gammaproteobacteria</taxon>
        <taxon>Enterobacterales</taxon>
        <taxon>Morganellaceae</taxon>
        <taxon>Xenorhabdus</taxon>
    </lineage>
</organism>
<keyword evidence="2" id="KW-1185">Reference proteome</keyword>
<comment type="caution">
    <text evidence="1">The sequence shown here is derived from an EMBL/GenBank/DDBJ whole genome shotgun (WGS) entry which is preliminary data.</text>
</comment>
<gene>
    <name evidence="1" type="ORF">FE394_06220</name>
</gene>
<evidence type="ECO:0000313" key="1">
    <source>
        <dbReference type="EMBL" id="MDX7998796.1"/>
    </source>
</evidence>
<dbReference type="InterPro" id="IPR014054">
    <property type="entry name" value="Phage_regulatory_Rha"/>
</dbReference>
<proteinExistence type="predicted"/>
<dbReference type="EMBL" id="VCDP01000021">
    <property type="protein sequence ID" value="MDX7998796.1"/>
    <property type="molecule type" value="Genomic_DNA"/>
</dbReference>
<dbReference type="Proteomes" id="UP001271640">
    <property type="component" value="Unassembled WGS sequence"/>
</dbReference>
<accession>A0ABU4SJH6</accession>
<sequence length="270" mass="30914">MQNVTFLAFTNESENHLVMSSREIAELTGKSPAHVCRDIRAMLAGLYGGAESDYIRKPDLAYLTNQGVTCIQYDKNNQYGWEYLLDRRHTEILVTGYDVVRRAAVIDRWFALESGTVKPITESSLQALPQNYIEALEALLISEKEKAAITDQRDEAVRTKAQISRKREATALQRNSAYQRVANRAIREREEMASRFGASKEWASQQAVWCATGIMYGWKVLNAWLDKNNIYDPHTDGYPTSYNVYQNCREVIYPRQAWLEVHGVDTAELF</sequence>
<dbReference type="Pfam" id="PF09669">
    <property type="entry name" value="Phage_pRha"/>
    <property type="match status" value="1"/>
</dbReference>
<dbReference type="RefSeq" id="WP_319925540.1">
    <property type="nucleotide sequence ID" value="NZ_VCDP01000021.1"/>
</dbReference>
<name>A0ABU4SJH6_9GAMM</name>
<protein>
    <submittedName>
        <fullName evidence="1">Rha family transcriptional regulator</fullName>
    </submittedName>
</protein>
<reference evidence="2" key="1">
    <citation type="journal article" date="2024" name="Toxins">
        <title>Genome Sequence Analysis of Native Xenorhabdus Strains Isolated from Entomopathogenic Nematodes in Argentina.</title>
        <authorList>
            <person name="Palma L."/>
            <person name="Frizzo L."/>
            <person name="Kaiser S."/>
            <person name="Berry C."/>
            <person name="Caballero P."/>
            <person name="Bode H.B."/>
            <person name="Del Valle E.E."/>
        </authorList>
    </citation>
    <scope>NUCLEOTIDE SEQUENCE [LARGE SCALE GENOMIC DNA]</scope>
    <source>
        <strain evidence="2">Reich</strain>
    </source>
</reference>
<evidence type="ECO:0000313" key="2">
    <source>
        <dbReference type="Proteomes" id="UP001271640"/>
    </source>
</evidence>